<dbReference type="PANTHER" id="PTHR31635:SF196">
    <property type="entry name" value="REVERSE TRANSCRIPTASE DOMAIN-CONTAINING PROTEIN-RELATED"/>
    <property type="match status" value="1"/>
</dbReference>
<dbReference type="PANTHER" id="PTHR31635">
    <property type="entry name" value="REVERSE TRANSCRIPTASE DOMAIN-CONTAINING PROTEIN-RELATED"/>
    <property type="match status" value="1"/>
</dbReference>
<dbReference type="InterPro" id="IPR000477">
    <property type="entry name" value="RT_dom"/>
</dbReference>
<reference evidence="2" key="2">
    <citation type="submission" date="2025-08" db="UniProtKB">
        <authorList>
            <consortium name="Ensembl"/>
        </authorList>
    </citation>
    <scope>IDENTIFICATION</scope>
</reference>
<keyword evidence="3" id="KW-1185">Reference proteome</keyword>
<name>A0A803TBI3_ANOCA</name>
<organism evidence="2 3">
    <name type="scientific">Anolis carolinensis</name>
    <name type="common">Green anole</name>
    <name type="synonym">American chameleon</name>
    <dbReference type="NCBI Taxonomy" id="28377"/>
    <lineage>
        <taxon>Eukaryota</taxon>
        <taxon>Metazoa</taxon>
        <taxon>Chordata</taxon>
        <taxon>Craniata</taxon>
        <taxon>Vertebrata</taxon>
        <taxon>Euteleostomi</taxon>
        <taxon>Lepidosauria</taxon>
        <taxon>Squamata</taxon>
        <taxon>Bifurcata</taxon>
        <taxon>Unidentata</taxon>
        <taxon>Episquamata</taxon>
        <taxon>Toxicofera</taxon>
        <taxon>Iguania</taxon>
        <taxon>Dactyloidae</taxon>
        <taxon>Anolis</taxon>
    </lineage>
</organism>
<evidence type="ECO:0000259" key="1">
    <source>
        <dbReference type="PROSITE" id="PS50878"/>
    </source>
</evidence>
<dbReference type="SUPFAM" id="SSF56672">
    <property type="entry name" value="DNA/RNA polymerases"/>
    <property type="match status" value="1"/>
</dbReference>
<dbReference type="Pfam" id="PF00078">
    <property type="entry name" value="RVT_1"/>
    <property type="match status" value="1"/>
</dbReference>
<reference evidence="2 3" key="1">
    <citation type="submission" date="2009-12" db="EMBL/GenBank/DDBJ databases">
        <title>The Genome Sequence of Anolis carolinensis (Green Anole Lizard).</title>
        <authorList>
            <consortium name="The Genome Sequencing Platform"/>
            <person name="Di Palma F."/>
            <person name="Alfoldi J."/>
            <person name="Heiman D."/>
            <person name="Young S."/>
            <person name="Grabherr M."/>
            <person name="Johnson J."/>
            <person name="Lander E.S."/>
            <person name="Lindblad-Toh K."/>
        </authorList>
    </citation>
    <scope>NUCLEOTIDE SEQUENCE [LARGE SCALE GENOMIC DNA]</scope>
    <source>
        <strain evidence="2 3">JBL SC #1</strain>
    </source>
</reference>
<accession>A0A803TBI3</accession>
<dbReference type="InterPro" id="IPR043502">
    <property type="entry name" value="DNA/RNA_pol_sf"/>
</dbReference>
<evidence type="ECO:0000313" key="2">
    <source>
        <dbReference type="Ensembl" id="ENSACAP00000032573.1"/>
    </source>
</evidence>
<feature type="domain" description="Reverse transcriptase" evidence="1">
    <location>
        <begin position="3"/>
        <end position="277"/>
    </location>
</feature>
<dbReference type="PROSITE" id="PS50878">
    <property type="entry name" value="RT_POL"/>
    <property type="match status" value="1"/>
</dbReference>
<protein>
    <recommendedName>
        <fullName evidence="1">Reverse transcriptase domain-containing protein</fullName>
    </recommendedName>
</protein>
<dbReference type="CDD" id="cd01650">
    <property type="entry name" value="RT_nLTR_like"/>
    <property type="match status" value="1"/>
</dbReference>
<dbReference type="AlphaFoldDB" id="A0A803TBI3"/>
<reference evidence="2" key="3">
    <citation type="submission" date="2025-09" db="UniProtKB">
        <authorList>
            <consortium name="Ensembl"/>
        </authorList>
    </citation>
    <scope>IDENTIFICATION</scope>
</reference>
<dbReference type="GeneTree" id="ENSGT01150000286916"/>
<dbReference type="Ensembl" id="ENSACAT00000005818.3">
    <property type="protein sequence ID" value="ENSACAP00000032573.1"/>
    <property type="gene ID" value="ENSACAG00000005835.3"/>
</dbReference>
<dbReference type="InParanoid" id="A0A803TBI3"/>
<sequence length="370" mass="43407">MNQALQVKIIPESWKEATIVMIPKEGANLLEVKNYRPISLLNTDYKIFAKILVNRLKDFLAEWMGEDQTGFLPSRSIKDNVRIIIDAVEYYEQHSQIEVGFLSFDAEKAFDNLNWNFFKFLFQELDLGFQIQNGINSIYEDQWAKIQLNGQETNKFGINKGTRQGCPLSPLIFIMALEILLRAIRRDTNLQGIRLDKQDYKYRAFTDDVICIIENPIQNIQNWLRKIEEFGNVAGLRINKKKTMILTKNMSKTKQKELHDISGLQTPSKIKYLGIWLSAKNNQLLDLNYVEKWKELQSDLDKWKNLNVSLLGRIAIIKMNVLPKLLYLFQNIPIIRTTKVFKDWQKYITKFIWRGKKPRTKYSTMISPKS</sequence>
<dbReference type="Proteomes" id="UP000001646">
    <property type="component" value="Chromosome 2"/>
</dbReference>
<proteinExistence type="predicted"/>
<evidence type="ECO:0000313" key="3">
    <source>
        <dbReference type="Proteomes" id="UP000001646"/>
    </source>
</evidence>